<feature type="compositionally biased region" description="Basic residues" evidence="2">
    <location>
        <begin position="203"/>
        <end position="222"/>
    </location>
</feature>
<reference evidence="3" key="1">
    <citation type="submission" date="2022-03" db="EMBL/GenBank/DDBJ databases">
        <title>Draft genome sequence of Aduncisulcus paluster, a free-living microaerophilic Fornicata.</title>
        <authorList>
            <person name="Yuyama I."/>
            <person name="Kume K."/>
            <person name="Tamura T."/>
            <person name="Inagaki Y."/>
            <person name="Hashimoto T."/>
        </authorList>
    </citation>
    <scope>NUCLEOTIDE SEQUENCE</scope>
    <source>
        <strain evidence="3">NY0171</strain>
    </source>
</reference>
<accession>A0ABQ5JS99</accession>
<evidence type="ECO:0000256" key="2">
    <source>
        <dbReference type="SAM" id="MobiDB-lite"/>
    </source>
</evidence>
<feature type="region of interest" description="Disordered" evidence="2">
    <location>
        <begin position="203"/>
        <end position="252"/>
    </location>
</feature>
<organism evidence="3 4">
    <name type="scientific">Aduncisulcus paluster</name>
    <dbReference type="NCBI Taxonomy" id="2918883"/>
    <lineage>
        <taxon>Eukaryota</taxon>
        <taxon>Metamonada</taxon>
        <taxon>Carpediemonas-like organisms</taxon>
        <taxon>Aduncisulcus</taxon>
    </lineage>
</organism>
<name>A0ABQ5JS99_9EUKA</name>
<evidence type="ECO:0000313" key="3">
    <source>
        <dbReference type="EMBL" id="GKT14556.1"/>
    </source>
</evidence>
<evidence type="ECO:0000313" key="4">
    <source>
        <dbReference type="Proteomes" id="UP001057375"/>
    </source>
</evidence>
<proteinExistence type="predicted"/>
<protein>
    <submittedName>
        <fullName evidence="3">Uncharacterized protein</fullName>
    </submittedName>
</protein>
<dbReference type="EMBL" id="BQXS01011602">
    <property type="protein sequence ID" value="GKT14556.1"/>
    <property type="molecule type" value="Genomic_DNA"/>
</dbReference>
<sequence length="375" mass="42960">MLSIPFDPKQIRIDRMQSVASAEHKAAISCGPHLKDKLITIRREASRHRGEYTMKVRKMIEQREHAQRYAKKKRELESDLRDSDSQQQHALACELEVASEEYYRTLRMLHTKSLAESSSISDRHGSKVGTSSHPVYNTRHEASEVSVDADIHLHTDLGDVDDHREDDVHDDAVPGDQSIVHHSVVDSTHIPHVIHTLPPQKHRLHAHHYHHHHQHHQHHSKTKDRGQGSCKSMKETHQRPRQKQTVSESHIPSAWERKVSAACAYPPCHLEESCLSDLSDRHRSHGHSSTATATHEVGVITTDPKHATNNTPTAARIIDTSREYETHSRSTFVCLLFCVLLFLQFQLTENIFKLTSSVVKFTKEYDYKFQSNPEI</sequence>
<keyword evidence="4" id="KW-1185">Reference proteome</keyword>
<gene>
    <name evidence="3" type="ORF">ADUPG1_010507</name>
</gene>
<keyword evidence="1" id="KW-0175">Coiled coil</keyword>
<feature type="coiled-coil region" evidence="1">
    <location>
        <begin position="59"/>
        <end position="86"/>
    </location>
</feature>
<evidence type="ECO:0000256" key="1">
    <source>
        <dbReference type="SAM" id="Coils"/>
    </source>
</evidence>
<feature type="region of interest" description="Disordered" evidence="2">
    <location>
        <begin position="115"/>
        <end position="134"/>
    </location>
</feature>
<dbReference type="Proteomes" id="UP001057375">
    <property type="component" value="Unassembled WGS sequence"/>
</dbReference>
<comment type="caution">
    <text evidence="3">The sequence shown here is derived from an EMBL/GenBank/DDBJ whole genome shotgun (WGS) entry which is preliminary data.</text>
</comment>